<evidence type="ECO:0000256" key="3">
    <source>
        <dbReference type="ARBA" id="ARBA00022475"/>
    </source>
</evidence>
<dbReference type="GO" id="GO:0005886">
    <property type="term" value="C:plasma membrane"/>
    <property type="evidence" value="ECO:0007669"/>
    <property type="project" value="UniProtKB-SubCell"/>
</dbReference>
<dbReference type="GO" id="GO:0098552">
    <property type="term" value="C:side of membrane"/>
    <property type="evidence" value="ECO:0007669"/>
    <property type="project" value="UniProtKB-KW"/>
</dbReference>
<accession>F9WDK7</accession>
<feature type="compositionally biased region" description="Pro residues" evidence="9">
    <location>
        <begin position="302"/>
        <end position="312"/>
    </location>
</feature>
<protein>
    <submittedName>
        <fullName evidence="11">Variant surface glycoprotein</fullName>
    </submittedName>
</protein>
<dbReference type="AlphaFoldDB" id="F9WDK7"/>
<sequence>MTIIMRYVEMMMVGVMVIGADAKVMDAILDTSDFDLLCNVTKATVGLWNSVGQLSEFVDPDDEKEFSKTINKIFFGGKGSESHMSIWPLPDQFKKTTANRTKVCGYNSDSEETPSASDSLASLLLCLCTPRNEAEKHICGFNVAIKGIWPEDGKSTAVKGVFEEVWDGNGIEEQCKSHGSDDMEKEKQNVVGNITILEAALESKTELLRQESIKDKGKKPSAHVMKIPTWLKLLKGIQLPRKIDPEPQPEPPSSISAKDTEHESTAVTEMPPSSSAPETIPRSAPISPQVREENPEQETKRIPPPHINPQPEPKPKKKNTEVPEKPAENTEDPLPVPENETSSSFIVNRRWSLSAALLI</sequence>
<evidence type="ECO:0000313" key="11">
    <source>
        <dbReference type="EMBL" id="CCD15361.1"/>
    </source>
</evidence>
<dbReference type="EMBL" id="CAEQ01001881">
    <property type="protein sequence ID" value="CCD15361.1"/>
    <property type="molecule type" value="Genomic_DNA"/>
</dbReference>
<keyword evidence="3" id="KW-1003">Cell membrane</keyword>
<keyword evidence="4" id="KW-0336">GPI-anchor</keyword>
<feature type="compositionally biased region" description="Polar residues" evidence="9">
    <location>
        <begin position="265"/>
        <end position="277"/>
    </location>
</feature>
<feature type="compositionally biased region" description="Basic and acidic residues" evidence="9">
    <location>
        <begin position="318"/>
        <end position="328"/>
    </location>
</feature>
<feature type="domain" description="Trypanosome variant surface glycoprotein B-type N-terminal" evidence="10">
    <location>
        <begin position="61"/>
        <end position="202"/>
    </location>
</feature>
<dbReference type="Pfam" id="PF13206">
    <property type="entry name" value="VSG_B"/>
    <property type="match status" value="1"/>
</dbReference>
<evidence type="ECO:0000256" key="4">
    <source>
        <dbReference type="ARBA" id="ARBA00022622"/>
    </source>
</evidence>
<evidence type="ECO:0000256" key="5">
    <source>
        <dbReference type="ARBA" id="ARBA00022729"/>
    </source>
</evidence>
<comment type="subcellular location">
    <subcellularLocation>
        <location evidence="2">Cell membrane</location>
        <topology evidence="2">Lipid-anchor</topology>
        <topology evidence="2">GPI-anchor</topology>
    </subcellularLocation>
</comment>
<evidence type="ECO:0000256" key="2">
    <source>
        <dbReference type="ARBA" id="ARBA00004609"/>
    </source>
</evidence>
<keyword evidence="12" id="KW-1185">Reference proteome</keyword>
<dbReference type="Proteomes" id="UP000000702">
    <property type="component" value="Unassembled WGS sequence"/>
</dbReference>
<proteinExistence type="predicted"/>
<keyword evidence="7" id="KW-0325">Glycoprotein</keyword>
<evidence type="ECO:0000256" key="6">
    <source>
        <dbReference type="ARBA" id="ARBA00023136"/>
    </source>
</evidence>
<comment type="function">
    <text evidence="1">VSG forms a coat on the surface of the parasite. The trypanosome evades the immune response of the host by expressing a series of antigenically distinct VSGs from an estimated 1000 VSG genes.</text>
</comment>
<gene>
    <name evidence="11" type="ORF">TCIL3000_0_58880</name>
</gene>
<keyword evidence="8" id="KW-0449">Lipoprotein</keyword>
<name>F9WDK7_TRYCI</name>
<organism evidence="11 12">
    <name type="scientific">Trypanosoma congolense (strain IL3000)</name>
    <dbReference type="NCBI Taxonomy" id="1068625"/>
    <lineage>
        <taxon>Eukaryota</taxon>
        <taxon>Discoba</taxon>
        <taxon>Euglenozoa</taxon>
        <taxon>Kinetoplastea</taxon>
        <taxon>Metakinetoplastina</taxon>
        <taxon>Trypanosomatida</taxon>
        <taxon>Trypanosomatidae</taxon>
        <taxon>Trypanosoma</taxon>
        <taxon>Nannomonas</taxon>
    </lineage>
</organism>
<reference evidence="12" key="1">
    <citation type="submission" date="2011-07" db="EMBL/GenBank/DDBJ databases">
        <title>Divergent evolution of antigenic variation in African trypanosomes.</title>
        <authorList>
            <person name="Jackson A.P."/>
            <person name="Berry A."/>
            <person name="Allison H.C."/>
            <person name="Burton P."/>
            <person name="Anderson J."/>
            <person name="Aslett M."/>
            <person name="Brown R."/>
            <person name="Corton N."/>
            <person name="Harris D."/>
            <person name="Hauser H."/>
            <person name="Gamble J."/>
            <person name="Gilderthorp R."/>
            <person name="McQuillan J."/>
            <person name="Quail M.A."/>
            <person name="Sanders M."/>
            <person name="Van Tonder A."/>
            <person name="Ginger M.L."/>
            <person name="Donelson J.E."/>
            <person name="Field M.C."/>
            <person name="Barry J.D."/>
            <person name="Berriman M."/>
            <person name="Hertz-Fowler C."/>
        </authorList>
    </citation>
    <scope>NUCLEOTIDE SEQUENCE [LARGE SCALE GENOMIC DNA]</scope>
    <source>
        <strain evidence="12">IL3000</strain>
    </source>
</reference>
<evidence type="ECO:0000256" key="9">
    <source>
        <dbReference type="SAM" id="MobiDB-lite"/>
    </source>
</evidence>
<dbReference type="InterPro" id="IPR025932">
    <property type="entry name" value="Trypano_VSG_B_N_dom"/>
</dbReference>
<dbReference type="VEuPathDB" id="TriTrypDB:TcIL3000_0_58880"/>
<keyword evidence="5" id="KW-0732">Signal</keyword>
<comment type="caution">
    <text evidence="11">The sequence shown here is derived from an EMBL/GenBank/DDBJ whole genome shotgun (WGS) entry which is preliminary data.</text>
</comment>
<keyword evidence="6" id="KW-0472">Membrane</keyword>
<evidence type="ECO:0000256" key="8">
    <source>
        <dbReference type="ARBA" id="ARBA00023288"/>
    </source>
</evidence>
<evidence type="ECO:0000259" key="10">
    <source>
        <dbReference type="Pfam" id="PF13206"/>
    </source>
</evidence>
<feature type="region of interest" description="Disordered" evidence="9">
    <location>
        <begin position="241"/>
        <end position="350"/>
    </location>
</feature>
<evidence type="ECO:0000313" key="12">
    <source>
        <dbReference type="Proteomes" id="UP000000702"/>
    </source>
</evidence>
<feature type="compositionally biased region" description="Basic and acidic residues" evidence="9">
    <location>
        <begin position="290"/>
        <end position="301"/>
    </location>
</feature>
<evidence type="ECO:0000256" key="1">
    <source>
        <dbReference type="ARBA" id="ARBA00002523"/>
    </source>
</evidence>
<reference evidence="11 12" key="2">
    <citation type="journal article" date="2012" name="Proc. Natl. Acad. Sci. U.S.A.">
        <title>Antigenic diversity is generated by distinct evolutionary mechanisms in African trypanosome species.</title>
        <authorList>
            <person name="Jackson A.P."/>
            <person name="Berry A."/>
            <person name="Aslett M."/>
            <person name="Allison H.C."/>
            <person name="Burton P."/>
            <person name="Vavrova-Anderson J."/>
            <person name="Brown R."/>
            <person name="Browne H."/>
            <person name="Corton N."/>
            <person name="Hauser H."/>
            <person name="Gamble J."/>
            <person name="Gilderthorp R."/>
            <person name="Marcello L."/>
            <person name="McQuillan J."/>
            <person name="Otto T.D."/>
            <person name="Quail M.A."/>
            <person name="Sanders M.J."/>
            <person name="van Tonder A."/>
            <person name="Ginger M.L."/>
            <person name="Field M.C."/>
            <person name="Barry J.D."/>
            <person name="Hertz-Fowler C."/>
            <person name="Berriman M."/>
        </authorList>
    </citation>
    <scope>NUCLEOTIDE SEQUENCE [LARGE SCALE GENOMIC DNA]</scope>
    <source>
        <strain evidence="11 12">IL3000</strain>
    </source>
</reference>
<evidence type="ECO:0000256" key="7">
    <source>
        <dbReference type="ARBA" id="ARBA00023180"/>
    </source>
</evidence>